<dbReference type="InterPro" id="IPR002514">
    <property type="entry name" value="Transposase_8"/>
</dbReference>
<evidence type="ECO:0000259" key="4">
    <source>
        <dbReference type="PROSITE" id="PS50994"/>
    </source>
</evidence>
<dbReference type="InterPro" id="IPR050900">
    <property type="entry name" value="Transposase_IS3/IS150/IS904"/>
</dbReference>
<comment type="function">
    <text evidence="1">Involved in the transposition of the insertion sequence.</text>
</comment>
<dbReference type="InterPro" id="IPR009057">
    <property type="entry name" value="Homeodomain-like_sf"/>
</dbReference>
<feature type="domain" description="Integrase catalytic" evidence="4">
    <location>
        <begin position="222"/>
        <end position="386"/>
    </location>
</feature>
<reference evidence="5" key="1">
    <citation type="submission" date="2024-05" db="EMBL/GenBank/DDBJ databases">
        <title>30 novel species of actinomycetes from the DSMZ collection.</title>
        <authorList>
            <person name="Nouioui I."/>
        </authorList>
    </citation>
    <scope>NUCLEOTIDE SEQUENCE</scope>
    <source>
        <strain evidence="5">DSM 41014</strain>
    </source>
</reference>
<evidence type="ECO:0000256" key="3">
    <source>
        <dbReference type="SAM" id="MobiDB-lite"/>
    </source>
</evidence>
<proteinExistence type="predicted"/>
<dbReference type="InterPro" id="IPR048020">
    <property type="entry name" value="Transpos_IS3"/>
</dbReference>
<dbReference type="Pfam" id="PF13333">
    <property type="entry name" value="rve_2"/>
    <property type="match status" value="1"/>
</dbReference>
<dbReference type="Gene3D" id="1.10.10.10">
    <property type="entry name" value="Winged helix-like DNA-binding domain superfamily/Winged helix DNA-binding domain"/>
    <property type="match status" value="1"/>
</dbReference>
<dbReference type="PROSITE" id="PS50994">
    <property type="entry name" value="INTEGRASE"/>
    <property type="match status" value="1"/>
</dbReference>
<dbReference type="NCBIfam" id="NF033516">
    <property type="entry name" value="transpos_IS3"/>
    <property type="match status" value="1"/>
</dbReference>
<sequence length="397" mass="45445">MPAPRKYPDELRERAVREVRTTGRPIAHVAKDLGIHKEALRGWVRQAEADAGERDDRLTTAEHEELKQLRKEVAELRRANEILKAASAFFGGGTRPSPDEADQVIEHLRDKGLGVGFACRVLGLSESAYYARKKRPKSARRLRDEQLIPLIEQVHAESGGTYGVRRITRALRRKGVQVARCTVERLMAELGMEGVIRGQRRRTTVPEPSTPRPPDLVDRDFTASRPDQLWVADMTYVRTWSGWAYVAFVLDVYSRMIVGWQVANHMRTELPLEALEMALWRRRIKKDSGLIHHSDRGSQYVSIRYTERLSEIGASASVGSVADSYDNAMAEALNGTFKAELIEMQGPWRDVDQVERAIFQWVTWYNEERLHSALDYVPPAEYERDWWRQQEATPQSA</sequence>
<name>A0ABU2UXS4_9ACTN</name>
<dbReference type="InterPro" id="IPR025948">
    <property type="entry name" value="HTH-like_dom"/>
</dbReference>
<keyword evidence="6" id="KW-1185">Reference proteome</keyword>
<organism evidence="5 6">
    <name type="scientific">Streptomyces hintoniae</name>
    <dbReference type="NCBI Taxonomy" id="3075521"/>
    <lineage>
        <taxon>Bacteria</taxon>
        <taxon>Bacillati</taxon>
        <taxon>Actinomycetota</taxon>
        <taxon>Actinomycetes</taxon>
        <taxon>Kitasatosporales</taxon>
        <taxon>Streptomycetaceae</taxon>
        <taxon>Streptomyces</taxon>
    </lineage>
</organism>
<evidence type="ECO:0000256" key="1">
    <source>
        <dbReference type="ARBA" id="ARBA00002286"/>
    </source>
</evidence>
<dbReference type="InterPro" id="IPR001584">
    <property type="entry name" value="Integrase_cat-core"/>
</dbReference>
<dbReference type="Gene3D" id="3.30.420.10">
    <property type="entry name" value="Ribonuclease H-like superfamily/Ribonuclease H"/>
    <property type="match status" value="1"/>
</dbReference>
<dbReference type="Proteomes" id="UP001180489">
    <property type="component" value="Unassembled WGS sequence"/>
</dbReference>
<dbReference type="InterPro" id="IPR036388">
    <property type="entry name" value="WH-like_DNA-bd_sf"/>
</dbReference>
<dbReference type="EMBL" id="JAVRFF010000105">
    <property type="protein sequence ID" value="MDT0478080.1"/>
    <property type="molecule type" value="Genomic_DNA"/>
</dbReference>
<dbReference type="SUPFAM" id="SSF53098">
    <property type="entry name" value="Ribonuclease H-like"/>
    <property type="match status" value="1"/>
</dbReference>
<evidence type="ECO:0000256" key="2">
    <source>
        <dbReference type="SAM" id="Coils"/>
    </source>
</evidence>
<evidence type="ECO:0000313" key="6">
    <source>
        <dbReference type="Proteomes" id="UP001180489"/>
    </source>
</evidence>
<protein>
    <submittedName>
        <fullName evidence="5">IS3 family transposase</fullName>
    </submittedName>
</protein>
<feature type="coiled-coil region" evidence="2">
    <location>
        <begin position="59"/>
        <end position="86"/>
    </location>
</feature>
<dbReference type="Pfam" id="PF13276">
    <property type="entry name" value="HTH_21"/>
    <property type="match status" value="1"/>
</dbReference>
<accession>A0ABU2UXS4</accession>
<dbReference type="Pfam" id="PF00665">
    <property type="entry name" value="rve"/>
    <property type="match status" value="1"/>
</dbReference>
<keyword evidence="2" id="KW-0175">Coiled coil</keyword>
<evidence type="ECO:0000313" key="5">
    <source>
        <dbReference type="EMBL" id="MDT0478080.1"/>
    </source>
</evidence>
<dbReference type="Pfam" id="PF01527">
    <property type="entry name" value="HTH_Tnp_1"/>
    <property type="match status" value="1"/>
</dbReference>
<dbReference type="InterPro" id="IPR036397">
    <property type="entry name" value="RNaseH_sf"/>
</dbReference>
<dbReference type="PANTHER" id="PTHR46889:SF4">
    <property type="entry name" value="TRANSPOSASE INSO FOR INSERTION SEQUENCE ELEMENT IS911B-RELATED"/>
    <property type="match status" value="1"/>
</dbReference>
<gene>
    <name evidence="5" type="ORF">RM863_38805</name>
</gene>
<dbReference type="PANTHER" id="PTHR46889">
    <property type="entry name" value="TRANSPOSASE INSF FOR INSERTION SEQUENCE IS3B-RELATED"/>
    <property type="match status" value="1"/>
</dbReference>
<dbReference type="SUPFAM" id="SSF46689">
    <property type="entry name" value="Homeodomain-like"/>
    <property type="match status" value="1"/>
</dbReference>
<feature type="region of interest" description="Disordered" evidence="3">
    <location>
        <begin position="199"/>
        <end position="218"/>
    </location>
</feature>
<comment type="caution">
    <text evidence="5">The sequence shown here is derived from an EMBL/GenBank/DDBJ whole genome shotgun (WGS) entry which is preliminary data.</text>
</comment>
<dbReference type="InterPro" id="IPR012337">
    <property type="entry name" value="RNaseH-like_sf"/>
</dbReference>